<dbReference type="OrthoDB" id="6712189at2"/>
<evidence type="ECO:0000256" key="1">
    <source>
        <dbReference type="SAM" id="SignalP"/>
    </source>
</evidence>
<gene>
    <name evidence="2" type="ORF">SAMN05421749_103210</name>
</gene>
<sequence>MRKTVNYSLLLFCAAQVCTASAMQALEEQDMSAATAQDGINMGLYFPNGNIAYDSIAVTDKDGIAGSTTHQQAASIVIASDLNASQRGVSLQQANGVASTAPIQVAVDADGNAGEALANINIAMPTDAPLIHINPMAVYLAAGSDSIYQNGSIQPNATKILSIGNKGVDILFKSDETLGFNIQLGHASQGHMFQVSSGSLMCIANNAMCISGGDDDGSDPIKLYDKNGSSIQLGFKLSASNTATGVRLYQHGNFSGVYGDIVNSGVVFGADGTMDKFDVTLSNITLGQAGAQDPSTMNNLKNGSIGNIGMKGIAITDFKTTVKGL</sequence>
<name>A0A1G6J1N4_9GAMM</name>
<dbReference type="EMBL" id="FMYK01000003">
    <property type="protein sequence ID" value="SDC12641.1"/>
    <property type="molecule type" value="Genomic_DNA"/>
</dbReference>
<organism evidence="2 3">
    <name type="scientific">Acinetobacter marinus</name>
    <dbReference type="NCBI Taxonomy" id="281375"/>
    <lineage>
        <taxon>Bacteria</taxon>
        <taxon>Pseudomonadati</taxon>
        <taxon>Pseudomonadota</taxon>
        <taxon>Gammaproteobacteria</taxon>
        <taxon>Moraxellales</taxon>
        <taxon>Moraxellaceae</taxon>
        <taxon>Acinetobacter</taxon>
    </lineage>
</organism>
<dbReference type="RefSeq" id="WP_092617989.1">
    <property type="nucleotide sequence ID" value="NZ_FMYK01000003.1"/>
</dbReference>
<evidence type="ECO:0008006" key="4">
    <source>
        <dbReference type="Google" id="ProtNLM"/>
    </source>
</evidence>
<accession>A0A1G6J1N4</accession>
<evidence type="ECO:0000313" key="2">
    <source>
        <dbReference type="EMBL" id="SDC12641.1"/>
    </source>
</evidence>
<protein>
    <recommendedName>
        <fullName evidence="4">Pilus assembly protein FilA</fullName>
    </recommendedName>
</protein>
<dbReference type="AlphaFoldDB" id="A0A1G6J1N4"/>
<dbReference type="Proteomes" id="UP000242317">
    <property type="component" value="Unassembled WGS sequence"/>
</dbReference>
<reference evidence="3" key="1">
    <citation type="submission" date="2016-09" db="EMBL/GenBank/DDBJ databases">
        <authorList>
            <person name="Varghese N."/>
            <person name="Submissions S."/>
        </authorList>
    </citation>
    <scope>NUCLEOTIDE SEQUENCE [LARGE SCALE GENOMIC DNA]</scope>
    <source>
        <strain evidence="3">ANC 3699</strain>
    </source>
</reference>
<evidence type="ECO:0000313" key="3">
    <source>
        <dbReference type="Proteomes" id="UP000242317"/>
    </source>
</evidence>
<keyword evidence="3" id="KW-1185">Reference proteome</keyword>
<keyword evidence="1" id="KW-0732">Signal</keyword>
<feature type="signal peptide" evidence="1">
    <location>
        <begin position="1"/>
        <end position="22"/>
    </location>
</feature>
<proteinExistence type="predicted"/>
<feature type="chain" id="PRO_5017176180" description="Pilus assembly protein FilA" evidence="1">
    <location>
        <begin position="23"/>
        <end position="325"/>
    </location>
</feature>